<dbReference type="InterPro" id="IPR014027">
    <property type="entry name" value="UDP-Glc/GDP-Man_DH_C"/>
</dbReference>
<dbReference type="GO" id="GO:0003979">
    <property type="term" value="F:UDP-glucose 6-dehydrogenase activity"/>
    <property type="evidence" value="ECO:0007669"/>
    <property type="project" value="UniProtKB-EC"/>
</dbReference>
<dbReference type="GO" id="GO:0051287">
    <property type="term" value="F:NAD binding"/>
    <property type="evidence" value="ECO:0007669"/>
    <property type="project" value="InterPro"/>
</dbReference>
<evidence type="ECO:0000256" key="2">
    <source>
        <dbReference type="ARBA" id="ARBA00006601"/>
    </source>
</evidence>
<dbReference type="InterPro" id="IPR017476">
    <property type="entry name" value="UDP-Glc/GDP-Man"/>
</dbReference>
<dbReference type="Gene3D" id="1.20.5.300">
    <property type="match status" value="2"/>
</dbReference>
<evidence type="ECO:0000256" key="4">
    <source>
        <dbReference type="ARBA" id="ARBA00015132"/>
    </source>
</evidence>
<evidence type="ECO:0000256" key="8">
    <source>
        <dbReference type="PIRSR" id="PIRSR500133-1"/>
    </source>
</evidence>
<evidence type="ECO:0000256" key="7">
    <source>
        <dbReference type="ARBA" id="ARBA00047473"/>
    </source>
</evidence>
<organism evidence="13">
    <name type="scientific">Timema tahoe</name>
    <dbReference type="NCBI Taxonomy" id="61484"/>
    <lineage>
        <taxon>Eukaryota</taxon>
        <taxon>Metazoa</taxon>
        <taxon>Ecdysozoa</taxon>
        <taxon>Arthropoda</taxon>
        <taxon>Hexapoda</taxon>
        <taxon>Insecta</taxon>
        <taxon>Pterygota</taxon>
        <taxon>Neoptera</taxon>
        <taxon>Polyneoptera</taxon>
        <taxon>Phasmatodea</taxon>
        <taxon>Timematodea</taxon>
        <taxon>Timematoidea</taxon>
        <taxon>Timematidae</taxon>
        <taxon>Timema</taxon>
    </lineage>
</organism>
<evidence type="ECO:0000256" key="9">
    <source>
        <dbReference type="PIRSR" id="PIRSR500133-3"/>
    </source>
</evidence>
<dbReference type="InterPro" id="IPR001732">
    <property type="entry name" value="UDP-Glc/GDP-Man_DH_N"/>
</dbReference>
<feature type="domain" description="Methyl-accepting transducer" evidence="12">
    <location>
        <begin position="1"/>
        <end position="230"/>
    </location>
</feature>
<dbReference type="FunFam" id="1.20.5.100:FF:000001">
    <property type="entry name" value="UDP-glucose 6-dehydrogenase"/>
    <property type="match status" value="1"/>
</dbReference>
<dbReference type="EC" id="1.1.1.22" evidence="3"/>
<feature type="binding site" evidence="9">
    <location>
        <position position="382"/>
    </location>
    <ligand>
        <name>NAD(+)</name>
        <dbReference type="ChEBI" id="CHEBI:57540"/>
    </ligand>
</feature>
<dbReference type="InterPro" id="IPR028356">
    <property type="entry name" value="UDPglc_DH_euk"/>
</dbReference>
<dbReference type="Pfam" id="PF03720">
    <property type="entry name" value="UDPG_MGDP_dh_C"/>
    <property type="match status" value="1"/>
</dbReference>
<dbReference type="SUPFAM" id="SSF51735">
    <property type="entry name" value="NAD(P)-binding Rossmann-fold domains"/>
    <property type="match status" value="1"/>
</dbReference>
<evidence type="ECO:0000259" key="12">
    <source>
        <dbReference type="PROSITE" id="PS50111"/>
    </source>
</evidence>
<feature type="binding site" evidence="9">
    <location>
        <position position="511"/>
    </location>
    <ligand>
        <name>NAD(+)</name>
        <dbReference type="ChEBI" id="CHEBI:57540"/>
    </ligand>
</feature>
<evidence type="ECO:0000313" key="13">
    <source>
        <dbReference type="EMBL" id="CAD7457162.1"/>
    </source>
</evidence>
<dbReference type="PIRSF" id="PIRSF500133">
    <property type="entry name" value="UDPglc_DH_euk"/>
    <property type="match status" value="1"/>
</dbReference>
<dbReference type="SUPFAM" id="SSF58104">
    <property type="entry name" value="Methyl-accepting chemotaxis protein (MCP) signaling domain"/>
    <property type="match status" value="1"/>
</dbReference>
<feature type="binding site" evidence="9">
    <location>
        <begin position="357"/>
        <end position="362"/>
    </location>
    <ligand>
        <name>NAD(+)</name>
        <dbReference type="ChEBI" id="CHEBI:57540"/>
    </ligand>
</feature>
<dbReference type="PANTHER" id="PTHR11374:SF3">
    <property type="entry name" value="UDP-GLUCOSE 6-DEHYDROGENASE"/>
    <property type="match status" value="1"/>
</dbReference>
<dbReference type="PANTHER" id="PTHR11374">
    <property type="entry name" value="UDP-GLUCOSE DEHYDROGENASE/UDP-MANNAC DEHYDROGENASE"/>
    <property type="match status" value="1"/>
</dbReference>
<name>A0A7R9IEY1_9NEOP</name>
<keyword evidence="5" id="KW-0560">Oxidoreductase</keyword>
<feature type="active site" description="Nucleophile" evidence="8">
    <location>
        <position position="622"/>
    </location>
</feature>
<dbReference type="Gene3D" id="1.20.5.100">
    <property type="entry name" value="Cytochrome c1, transmembrane anchor, C-terminal"/>
    <property type="match status" value="1"/>
</dbReference>
<keyword evidence="6 9" id="KW-0520">NAD</keyword>
<dbReference type="GO" id="GO:0006065">
    <property type="term" value="P:UDP-glucuronate biosynthetic process"/>
    <property type="evidence" value="ECO:0007669"/>
    <property type="project" value="UniProtKB-UniPathway"/>
</dbReference>
<dbReference type="InterPro" id="IPR014026">
    <property type="entry name" value="UDP-Glc/GDP-Man_DH_dimer"/>
</dbReference>
<dbReference type="Gene3D" id="3.40.50.720">
    <property type="entry name" value="NAD(P)-binding Rossmann-like Domain"/>
    <property type="match status" value="3"/>
</dbReference>
<sequence length="804" mass="88484">MVRDIQWATERVSRLTETVSRLTETVSRLTDTVSELTDTVSILTETVSRLTETVSRPTESVSRLTETVSRLSETVSRLTETASRLTETTSRLTDTVSELTDTVSRLSETVSRLTETASRLTETVSRLTETVSRLTETVSRLTETVSRLTETVSRLTETVSRPTDTISELTDTVSILTETVSRLTETASRLTETVSELTDTVSRLSETVSRLTETASRLTETTSRLTDTVSRLTETVSRLTETASKLTETASRQQKQQGGLYWTNRGSVSIVQCSQNISIRHTLVEEGSEGMFCSREAHGYIKHAAKHGVAEAKHFVMTVFIDRLVTHHSPHQPVRHQAVLINKEQTAMGIKKICCIGAGYVGGPTCSVMAMKCPHITVTVVDKSTERIAQWNSDKLPIYEPGLDDVVQECRGRNLFFSTNIKKGINEADLIFISVNTPTKTLGHGRGRAADLKYVEGAARMIAEMSTSSKIVVEKSTVPVKAAESIMTILRANHKPGVSYQILSNPEFLAEGTAIDDLLNADRVLIGGEDTPEGQAAIEELCWVYGHWINRCNIITMNTWSSELSKLAANAFLAQRISSINSLSAVCEATGADISEVARAVGLDSRIGSKFLQASVGFGGSCFQKDILNLVYICESLNLNEVATYWQQVFSGKQIAVLGFAFKKNTGDTRESPAIHVATKLLLEGAKLHIYDPKVDHSQILEDLTHPNVTEEPEQVRSNVVLHSDPYSATAGTHAIVLCTEWDEFMMLDFGRIYGSMMKPAYIFDGRKILDHESLIKVGFEVQTIGRRLVRAGLARSCGSIAQV</sequence>
<dbReference type="PROSITE" id="PS50111">
    <property type="entry name" value="CHEMOTAXIS_TRANSDUC_2"/>
    <property type="match status" value="1"/>
</dbReference>
<dbReference type="SUPFAM" id="SSF52413">
    <property type="entry name" value="UDP-glucose/GDP-mannose dehydrogenase C-terminal domain"/>
    <property type="match status" value="1"/>
</dbReference>
<comment type="pathway">
    <text evidence="1">Nucleotide-sugar biosynthesis; UDP-alpha-D-glucuronate biosynthesis; UDP-alpha-D-glucuronate from UDP-alpha-D-glucose: step 1/1.</text>
</comment>
<dbReference type="AlphaFoldDB" id="A0A7R9IEY1"/>
<evidence type="ECO:0000256" key="11">
    <source>
        <dbReference type="SAM" id="Coils"/>
    </source>
</evidence>
<dbReference type="InterPro" id="IPR036291">
    <property type="entry name" value="NAD(P)-bd_dom_sf"/>
</dbReference>
<evidence type="ECO:0000256" key="1">
    <source>
        <dbReference type="ARBA" id="ARBA00004701"/>
    </source>
</evidence>
<dbReference type="SMART" id="SM00283">
    <property type="entry name" value="MA"/>
    <property type="match status" value="1"/>
</dbReference>
<accession>A0A7R9IEY1</accession>
<protein>
    <recommendedName>
        <fullName evidence="4">UDP-glucose 6-dehydrogenase</fullName>
        <ecNumber evidence="3">1.1.1.22</ecNumber>
    </recommendedName>
</protein>
<dbReference type="GO" id="GO:0005634">
    <property type="term" value="C:nucleus"/>
    <property type="evidence" value="ECO:0007669"/>
    <property type="project" value="TreeGrafter"/>
</dbReference>
<reference evidence="13" key="1">
    <citation type="submission" date="2020-11" db="EMBL/GenBank/DDBJ databases">
        <authorList>
            <person name="Tran Van P."/>
        </authorList>
    </citation>
    <scope>NUCLEOTIDE SEQUENCE</scope>
</reference>
<dbReference type="GO" id="GO:0006024">
    <property type="term" value="P:glycosaminoglycan biosynthetic process"/>
    <property type="evidence" value="ECO:0007669"/>
    <property type="project" value="TreeGrafter"/>
</dbReference>
<dbReference type="InterPro" id="IPR008927">
    <property type="entry name" value="6-PGluconate_DH-like_C_sf"/>
</dbReference>
<evidence type="ECO:0000256" key="6">
    <source>
        <dbReference type="ARBA" id="ARBA00023027"/>
    </source>
</evidence>
<dbReference type="Pfam" id="PF00984">
    <property type="entry name" value="UDPG_MGDP_dh"/>
    <property type="match status" value="1"/>
</dbReference>
<dbReference type="GO" id="GO:0007165">
    <property type="term" value="P:signal transduction"/>
    <property type="evidence" value="ECO:0007669"/>
    <property type="project" value="UniProtKB-KW"/>
</dbReference>
<comment type="similarity">
    <text evidence="2">Belongs to the UDP-glucose/GDP-mannose dehydrogenase family.</text>
</comment>
<feature type="binding site" evidence="9">
    <location>
        <position position="670"/>
    </location>
    <ligand>
        <name>NAD(+)</name>
        <dbReference type="ChEBI" id="CHEBI:57540"/>
    </ligand>
</feature>
<dbReference type="SUPFAM" id="SSF48179">
    <property type="entry name" value="6-phosphogluconate dehydrogenase C-terminal domain-like"/>
    <property type="match status" value="1"/>
</dbReference>
<evidence type="ECO:0000256" key="5">
    <source>
        <dbReference type="ARBA" id="ARBA00023002"/>
    </source>
</evidence>
<proteinExistence type="inferred from homology"/>
<dbReference type="FunFam" id="3.40.50.720:FF:000032">
    <property type="entry name" value="UDP-glucose 6-dehydrogenase"/>
    <property type="match status" value="1"/>
</dbReference>
<feature type="binding site" evidence="9">
    <location>
        <begin position="435"/>
        <end position="439"/>
    </location>
    <ligand>
        <name>NAD(+)</name>
        <dbReference type="ChEBI" id="CHEBI:57540"/>
    </ligand>
</feature>
<comment type="catalytic activity">
    <reaction evidence="7">
        <text>UDP-alpha-D-glucose + 2 NAD(+) + H2O = UDP-alpha-D-glucuronate + 2 NADH + 3 H(+)</text>
        <dbReference type="Rhea" id="RHEA:23596"/>
        <dbReference type="ChEBI" id="CHEBI:15377"/>
        <dbReference type="ChEBI" id="CHEBI:15378"/>
        <dbReference type="ChEBI" id="CHEBI:57540"/>
        <dbReference type="ChEBI" id="CHEBI:57945"/>
        <dbReference type="ChEBI" id="CHEBI:58052"/>
        <dbReference type="ChEBI" id="CHEBI:58885"/>
        <dbReference type="EC" id="1.1.1.22"/>
    </reaction>
</comment>
<feature type="binding site" evidence="9">
    <location>
        <begin position="622"/>
        <end position="625"/>
    </location>
    <ligand>
        <name>NAD(+)</name>
        <dbReference type="ChEBI" id="CHEBI:57540"/>
    </ligand>
</feature>
<evidence type="ECO:0000256" key="10">
    <source>
        <dbReference type="PROSITE-ProRule" id="PRU00284"/>
    </source>
</evidence>
<dbReference type="GO" id="GO:0016020">
    <property type="term" value="C:membrane"/>
    <property type="evidence" value="ECO:0007669"/>
    <property type="project" value="InterPro"/>
</dbReference>
<dbReference type="NCBIfam" id="TIGR03026">
    <property type="entry name" value="NDP-sugDHase"/>
    <property type="match status" value="1"/>
</dbReference>
<feature type="binding site" evidence="9">
    <location>
        <position position="387"/>
    </location>
    <ligand>
        <name>NAD(+)</name>
        <dbReference type="ChEBI" id="CHEBI:57540"/>
    </ligand>
</feature>
<dbReference type="EMBL" id="OE001587">
    <property type="protein sequence ID" value="CAD7457162.1"/>
    <property type="molecule type" value="Genomic_DNA"/>
</dbReference>
<feature type="coiled-coil region" evidence="11">
    <location>
        <begin position="61"/>
        <end position="256"/>
    </location>
</feature>
<dbReference type="UniPathway" id="UPA00038">
    <property type="reaction ID" value="UER00491"/>
</dbReference>
<keyword evidence="11" id="KW-0175">Coiled coil</keyword>
<dbReference type="PIRSF" id="PIRSF000124">
    <property type="entry name" value="UDPglc_GDPman_dh"/>
    <property type="match status" value="1"/>
</dbReference>
<dbReference type="SMART" id="SM00984">
    <property type="entry name" value="UDPG_MGDP_dh_C"/>
    <property type="match status" value="1"/>
</dbReference>
<dbReference type="InterPro" id="IPR036220">
    <property type="entry name" value="UDP-Glc/GDP-Man_DH_C_sf"/>
</dbReference>
<evidence type="ECO:0000256" key="3">
    <source>
        <dbReference type="ARBA" id="ARBA00012954"/>
    </source>
</evidence>
<dbReference type="Pfam" id="PF03721">
    <property type="entry name" value="UDPG_MGDP_dh_N"/>
    <property type="match status" value="1"/>
</dbReference>
<feature type="binding site" evidence="9">
    <location>
        <begin position="476"/>
        <end position="477"/>
    </location>
    <ligand>
        <name>NAD(+)</name>
        <dbReference type="ChEBI" id="CHEBI:57540"/>
    </ligand>
</feature>
<gene>
    <name evidence="13" type="ORF">TTEB3V08_LOCUS5170</name>
</gene>
<keyword evidence="10" id="KW-0807">Transducer</keyword>
<dbReference type="InterPro" id="IPR004089">
    <property type="entry name" value="MCPsignal_dom"/>
</dbReference>